<comment type="caution">
    <text evidence="2">The sequence shown here is derived from an EMBL/GenBank/DDBJ whole genome shotgun (WGS) entry which is preliminary data.</text>
</comment>
<feature type="region of interest" description="Disordered" evidence="1">
    <location>
        <begin position="1"/>
        <end position="43"/>
    </location>
</feature>
<evidence type="ECO:0000313" key="3">
    <source>
        <dbReference type="Proteomes" id="UP000316659"/>
    </source>
</evidence>
<feature type="compositionally biased region" description="Low complexity" evidence="1">
    <location>
        <begin position="21"/>
        <end position="30"/>
    </location>
</feature>
<organism evidence="2 3">
    <name type="scientific">Cellulosimicrobium cellulans</name>
    <name type="common">Arthrobacter luteus</name>
    <dbReference type="NCBI Taxonomy" id="1710"/>
    <lineage>
        <taxon>Bacteria</taxon>
        <taxon>Bacillati</taxon>
        <taxon>Actinomycetota</taxon>
        <taxon>Actinomycetes</taxon>
        <taxon>Micrococcales</taxon>
        <taxon>Promicromonosporaceae</taxon>
        <taxon>Cellulosimicrobium</taxon>
    </lineage>
</organism>
<feature type="compositionally biased region" description="Polar residues" evidence="1">
    <location>
        <begin position="1"/>
        <end position="10"/>
    </location>
</feature>
<reference evidence="2 3" key="1">
    <citation type="submission" date="2019-06" db="EMBL/GenBank/DDBJ databases">
        <title>Whole genome shotgun sequence of Cellulosimicrobium cellulans NBRC 15516.</title>
        <authorList>
            <person name="Hosoyama A."/>
            <person name="Uohara A."/>
            <person name="Ohji S."/>
            <person name="Ichikawa N."/>
        </authorList>
    </citation>
    <scope>NUCLEOTIDE SEQUENCE [LARGE SCALE GENOMIC DNA]</scope>
    <source>
        <strain evidence="2 3">NBRC 15516</strain>
    </source>
</reference>
<proteinExistence type="predicted"/>
<dbReference type="EMBL" id="BJNZ01000009">
    <property type="protein sequence ID" value="GED09868.1"/>
    <property type="molecule type" value="Genomic_DNA"/>
</dbReference>
<protein>
    <recommendedName>
        <fullName evidence="4">DUF559 domain-containing protein</fullName>
    </recommendedName>
</protein>
<dbReference type="RefSeq" id="WP_141389362.1">
    <property type="nucleotide sequence ID" value="NZ_BJNZ01000009.1"/>
</dbReference>
<evidence type="ECO:0008006" key="4">
    <source>
        <dbReference type="Google" id="ProtNLM"/>
    </source>
</evidence>
<dbReference type="AlphaFoldDB" id="A0A4Y4E2X1"/>
<evidence type="ECO:0000313" key="2">
    <source>
        <dbReference type="EMBL" id="GED09868.1"/>
    </source>
</evidence>
<sequence>MDETTQTSPTDLGPVARRRPASAPATVRPPGRYTADTTGPRHVPVAVPYARRRRAELAARARDGELVRVRRGVYLPSPHVAASAREEWLLGQVRGLVDRLSTPFWVSHDTAALLWGCWTWRLPPFAHLTQLGHPNVERERDAVVRRHWTDLPVRDRAELDGVPVTSLERTLVDCARSLPLERSLVVVDSAFRMGADRRLVDSIVEESRGKRGVVRARRALELADPRSESPGETLVRLAAVLGGLPAPTPQVPVTTARGTYDVDLAWLDARVVIEFDGAVKYSGGAYGDPEDVRRAQDVREAALVAAGWTVVRFTWEDLGDPVAVGCRLAEARRLALRRRASRRQSSLPR</sequence>
<gene>
    <name evidence="2" type="ORF">CCE02nite_18670</name>
</gene>
<accession>A0A4Y4E2X1</accession>
<name>A0A4Y4E2X1_CELCE</name>
<dbReference type="Proteomes" id="UP000316659">
    <property type="component" value="Unassembled WGS sequence"/>
</dbReference>
<evidence type="ECO:0000256" key="1">
    <source>
        <dbReference type="SAM" id="MobiDB-lite"/>
    </source>
</evidence>